<gene>
    <name evidence="7" type="ORF">Anas_07539</name>
</gene>
<dbReference type="PANTHER" id="PTHR46513:SF44">
    <property type="entry name" value="LDL RECEPTOR RELATED PROTEIN 4"/>
    <property type="match status" value="1"/>
</dbReference>
<dbReference type="InterPro" id="IPR050778">
    <property type="entry name" value="Cueball_EGF_LRP_Nidogen"/>
</dbReference>
<protein>
    <submittedName>
        <fullName evidence="7">Uncharacterized protein</fullName>
    </submittedName>
</protein>
<evidence type="ECO:0000256" key="3">
    <source>
        <dbReference type="ARBA" id="ARBA00022737"/>
    </source>
</evidence>
<sequence length="239" mass="27340">MAQGVSYIFICSMGDPDKRRILVSGKLGNVRAIVLDPGSGIMFWSIWEFTSSSYGKTGLIETAWMDGTHRRPFVEKNLYWPNGLTIDYDGRHLYWCDGYYLKIERINLDGTERKVILEGDPLVHPYGLSYFKGFIYWSEYQNGTIMRANLNNTRDIQILQKENPKVFDIKVFSKERQQGSNGCDKLNCEDLCFATPEGPRCDCRMGYEPSVEDKTSCIPTPNFTLSVNDSKVIFGGRNF</sequence>
<organism evidence="7 8">
    <name type="scientific">Armadillidium nasatum</name>
    <dbReference type="NCBI Taxonomy" id="96803"/>
    <lineage>
        <taxon>Eukaryota</taxon>
        <taxon>Metazoa</taxon>
        <taxon>Ecdysozoa</taxon>
        <taxon>Arthropoda</taxon>
        <taxon>Crustacea</taxon>
        <taxon>Multicrustacea</taxon>
        <taxon>Malacostraca</taxon>
        <taxon>Eumalacostraca</taxon>
        <taxon>Peracarida</taxon>
        <taxon>Isopoda</taxon>
        <taxon>Oniscidea</taxon>
        <taxon>Crinocheta</taxon>
        <taxon>Armadillidiidae</taxon>
        <taxon>Armadillidium</taxon>
    </lineage>
</organism>
<keyword evidence="5" id="KW-0325">Glycoprotein</keyword>
<keyword evidence="1" id="KW-0245">EGF-like domain</keyword>
<evidence type="ECO:0000313" key="7">
    <source>
        <dbReference type="EMBL" id="KAB7505774.1"/>
    </source>
</evidence>
<evidence type="ECO:0000256" key="5">
    <source>
        <dbReference type="ARBA" id="ARBA00023180"/>
    </source>
</evidence>
<accession>A0A5N5TGH1</accession>
<evidence type="ECO:0000256" key="6">
    <source>
        <dbReference type="PROSITE-ProRule" id="PRU00461"/>
    </source>
</evidence>
<dbReference type="EMBL" id="SEYY01001112">
    <property type="protein sequence ID" value="KAB7505774.1"/>
    <property type="molecule type" value="Genomic_DNA"/>
</dbReference>
<evidence type="ECO:0000256" key="4">
    <source>
        <dbReference type="ARBA" id="ARBA00023157"/>
    </source>
</evidence>
<dbReference type="Proteomes" id="UP000326759">
    <property type="component" value="Unassembled WGS sequence"/>
</dbReference>
<reference evidence="7 8" key="1">
    <citation type="journal article" date="2019" name="PLoS Biol.">
        <title>Sex chromosomes control vertical transmission of feminizing Wolbachia symbionts in an isopod.</title>
        <authorList>
            <person name="Becking T."/>
            <person name="Chebbi M.A."/>
            <person name="Giraud I."/>
            <person name="Moumen B."/>
            <person name="Laverre T."/>
            <person name="Caubet Y."/>
            <person name="Peccoud J."/>
            <person name="Gilbert C."/>
            <person name="Cordaux R."/>
        </authorList>
    </citation>
    <scope>NUCLEOTIDE SEQUENCE [LARGE SCALE GENOMIC DNA]</scope>
    <source>
        <strain evidence="7">ANa2</strain>
        <tissue evidence="7">Whole body excluding digestive tract and cuticle</tissue>
    </source>
</reference>
<dbReference type="Pfam" id="PF00058">
    <property type="entry name" value="Ldl_recept_b"/>
    <property type="match status" value="2"/>
</dbReference>
<dbReference type="OrthoDB" id="6357315at2759"/>
<dbReference type="Gene3D" id="2.120.10.30">
    <property type="entry name" value="TolB, C-terminal domain"/>
    <property type="match status" value="1"/>
</dbReference>
<keyword evidence="3" id="KW-0677">Repeat</keyword>
<dbReference type="PROSITE" id="PS51120">
    <property type="entry name" value="LDLRB"/>
    <property type="match status" value="1"/>
</dbReference>
<evidence type="ECO:0000313" key="8">
    <source>
        <dbReference type="Proteomes" id="UP000326759"/>
    </source>
</evidence>
<comment type="caution">
    <text evidence="7">The sequence shown here is derived from an EMBL/GenBank/DDBJ whole genome shotgun (WGS) entry which is preliminary data.</text>
</comment>
<feature type="repeat" description="LDL-receptor class B" evidence="6">
    <location>
        <begin position="91"/>
        <end position="134"/>
    </location>
</feature>
<dbReference type="FunFam" id="2.120.10.30:FF:000241">
    <property type="entry name" value="Low-density lipoprotein receptor-related protein 6"/>
    <property type="match status" value="1"/>
</dbReference>
<proteinExistence type="predicted"/>
<evidence type="ECO:0000256" key="1">
    <source>
        <dbReference type="ARBA" id="ARBA00022536"/>
    </source>
</evidence>
<keyword evidence="2" id="KW-0732">Signal</keyword>
<keyword evidence="4" id="KW-1015">Disulfide bond</keyword>
<dbReference type="InterPro" id="IPR000033">
    <property type="entry name" value="LDLR_classB_rpt"/>
</dbReference>
<dbReference type="AlphaFoldDB" id="A0A5N5TGH1"/>
<dbReference type="SMART" id="SM00135">
    <property type="entry name" value="LY"/>
    <property type="match status" value="3"/>
</dbReference>
<keyword evidence="8" id="KW-1185">Reference proteome</keyword>
<dbReference type="SUPFAM" id="SSF63825">
    <property type="entry name" value="YWTD domain"/>
    <property type="match status" value="1"/>
</dbReference>
<evidence type="ECO:0000256" key="2">
    <source>
        <dbReference type="ARBA" id="ARBA00022729"/>
    </source>
</evidence>
<dbReference type="InterPro" id="IPR011042">
    <property type="entry name" value="6-blade_b-propeller_TolB-like"/>
</dbReference>
<dbReference type="PANTHER" id="PTHR46513">
    <property type="entry name" value="VITELLOGENIN RECEPTOR-LIKE PROTEIN-RELATED-RELATED"/>
    <property type="match status" value="1"/>
</dbReference>
<name>A0A5N5TGH1_9CRUS</name>